<proteinExistence type="predicted"/>
<protein>
    <recommendedName>
        <fullName evidence="3">Lipoprotein</fullName>
    </recommendedName>
</protein>
<name>A0A9D1GNH3_9BACT</name>
<comment type="caution">
    <text evidence="1">The sequence shown here is derived from an EMBL/GenBank/DDBJ whole genome shotgun (WGS) entry which is preliminary data.</text>
</comment>
<organism evidence="1 2">
    <name type="scientific">Candidatus Cryptobacteroides merdipullorum</name>
    <dbReference type="NCBI Taxonomy" id="2840771"/>
    <lineage>
        <taxon>Bacteria</taxon>
        <taxon>Pseudomonadati</taxon>
        <taxon>Bacteroidota</taxon>
        <taxon>Bacteroidia</taxon>
        <taxon>Bacteroidales</taxon>
        <taxon>Candidatus Cryptobacteroides</taxon>
    </lineage>
</organism>
<evidence type="ECO:0000313" key="2">
    <source>
        <dbReference type="Proteomes" id="UP000886881"/>
    </source>
</evidence>
<dbReference type="Proteomes" id="UP000886881">
    <property type="component" value="Unassembled WGS sequence"/>
</dbReference>
<accession>A0A9D1GNH3</accession>
<evidence type="ECO:0000313" key="1">
    <source>
        <dbReference type="EMBL" id="HIT46587.1"/>
    </source>
</evidence>
<dbReference type="PROSITE" id="PS51257">
    <property type="entry name" value="PROKAR_LIPOPROTEIN"/>
    <property type="match status" value="1"/>
</dbReference>
<dbReference type="AlphaFoldDB" id="A0A9D1GNH3"/>
<evidence type="ECO:0008006" key="3">
    <source>
        <dbReference type="Google" id="ProtNLM"/>
    </source>
</evidence>
<reference evidence="1" key="2">
    <citation type="journal article" date="2021" name="PeerJ">
        <title>Extensive microbial diversity within the chicken gut microbiome revealed by metagenomics and culture.</title>
        <authorList>
            <person name="Gilroy R."/>
            <person name="Ravi A."/>
            <person name="Getino M."/>
            <person name="Pursley I."/>
            <person name="Horton D.L."/>
            <person name="Alikhan N.F."/>
            <person name="Baker D."/>
            <person name="Gharbi K."/>
            <person name="Hall N."/>
            <person name="Watson M."/>
            <person name="Adriaenssens E.M."/>
            <person name="Foster-Nyarko E."/>
            <person name="Jarju S."/>
            <person name="Secka A."/>
            <person name="Antonio M."/>
            <person name="Oren A."/>
            <person name="Chaudhuri R.R."/>
            <person name="La Ragione R."/>
            <person name="Hildebrand F."/>
            <person name="Pallen M.J."/>
        </authorList>
    </citation>
    <scope>NUCLEOTIDE SEQUENCE</scope>
    <source>
        <strain evidence="1">ChiHecec2B26-709</strain>
    </source>
</reference>
<sequence length="202" mass="23210">MKNFSFILLMMLMLASCSEVEDDSLERITDTIRGKYECKSVSIQGRSLDLNGDGIASGNMLDEFEKFWSPGDILLRVFPVRQYGEEQVMSVEIPKQDVYYDKRSGKYETPNLYGYTMFINFMYSIDETGALSTRPGSYNDISSEDDDMIYHIDFRDNSAVWLTMDRKGKIEAMIECTCYDFASGELITVPAIFVYERISYAL</sequence>
<gene>
    <name evidence="1" type="ORF">IAC35_01865</name>
</gene>
<dbReference type="EMBL" id="DVLC01000035">
    <property type="protein sequence ID" value="HIT46587.1"/>
    <property type="molecule type" value="Genomic_DNA"/>
</dbReference>
<reference evidence="1" key="1">
    <citation type="submission" date="2020-10" db="EMBL/GenBank/DDBJ databases">
        <authorList>
            <person name="Gilroy R."/>
        </authorList>
    </citation>
    <scope>NUCLEOTIDE SEQUENCE</scope>
    <source>
        <strain evidence="1">ChiHecec2B26-709</strain>
    </source>
</reference>